<dbReference type="KEGG" id="ptq:P700755_001725"/>
<feature type="domain" description="DUF5689" evidence="2">
    <location>
        <begin position="45"/>
        <end position="274"/>
    </location>
</feature>
<dbReference type="NCBIfam" id="NF038128">
    <property type="entry name" value="choice_anch_J"/>
    <property type="match status" value="1"/>
</dbReference>
<dbReference type="STRING" id="313595.P700755_001725"/>
<dbReference type="HOGENOM" id="CLU_045100_0_0_10"/>
<feature type="signal peptide" evidence="1">
    <location>
        <begin position="1"/>
        <end position="25"/>
    </location>
</feature>
<dbReference type="Proteomes" id="UP000008514">
    <property type="component" value="Chromosome"/>
</dbReference>
<evidence type="ECO:0000259" key="2">
    <source>
        <dbReference type="Pfam" id="PF18942"/>
    </source>
</evidence>
<dbReference type="InterPro" id="IPR043744">
    <property type="entry name" value="DUF5689"/>
</dbReference>
<evidence type="ECO:0000313" key="3">
    <source>
        <dbReference type="EMBL" id="AFU68579.1"/>
    </source>
</evidence>
<organism evidence="3 4">
    <name type="scientific">Psychroflexus torquis (strain ATCC 700755 / CIP 106069 / ACAM 623)</name>
    <dbReference type="NCBI Taxonomy" id="313595"/>
    <lineage>
        <taxon>Bacteria</taxon>
        <taxon>Pseudomonadati</taxon>
        <taxon>Bacteroidota</taxon>
        <taxon>Flavobacteriia</taxon>
        <taxon>Flavobacteriales</taxon>
        <taxon>Flavobacteriaceae</taxon>
        <taxon>Psychroflexus</taxon>
    </lineage>
</organism>
<accession>K4IDV9</accession>
<dbReference type="Pfam" id="PF18942">
    <property type="entry name" value="DUF5689"/>
    <property type="match status" value="1"/>
</dbReference>
<reference evidence="3" key="1">
    <citation type="submission" date="2006-03" db="EMBL/GenBank/DDBJ databases">
        <authorList>
            <person name="Bowman J."/>
            <person name="Ferriera S."/>
            <person name="Johnson J."/>
            <person name="Kravitz S."/>
            <person name="Halpern A."/>
            <person name="Remington K."/>
            <person name="Beeson K."/>
            <person name="Tran B."/>
            <person name="Rogers Y.-H."/>
            <person name="Friedman R."/>
            <person name="Venter J.C."/>
        </authorList>
    </citation>
    <scope>NUCLEOTIDE SEQUENCE [LARGE SCALE GENOMIC DNA]</scope>
    <source>
        <strain evidence="3">ATCC 700755</strain>
    </source>
</reference>
<proteinExistence type="predicted"/>
<reference evidence="3" key="2">
    <citation type="submission" date="2012-09" db="EMBL/GenBank/DDBJ databases">
        <title>The complete sequence of Psychroflexus torquis an extreme psychrophile from sea-ice that is stimulated by light.</title>
        <authorList>
            <person name="Feng S."/>
            <person name="Powell S.M."/>
            <person name="Bowman J.P."/>
        </authorList>
    </citation>
    <scope>NUCLEOTIDE SEQUENCE [LARGE SCALE GENOMIC DNA]</scope>
    <source>
        <strain evidence="3">ATCC 700755</strain>
    </source>
</reference>
<evidence type="ECO:0000256" key="1">
    <source>
        <dbReference type="SAM" id="SignalP"/>
    </source>
</evidence>
<dbReference type="PROSITE" id="PS51257">
    <property type="entry name" value="PROKAR_LIPOPROTEIN"/>
    <property type="match status" value="1"/>
</dbReference>
<dbReference type="eggNOG" id="COG4085">
    <property type="taxonomic scope" value="Bacteria"/>
</dbReference>
<dbReference type="Gene3D" id="2.60.120.200">
    <property type="match status" value="1"/>
</dbReference>
<dbReference type="RefSeq" id="WP_015024175.1">
    <property type="nucleotide sequence ID" value="NC_018721.1"/>
</dbReference>
<name>K4IDV9_PSYTT</name>
<evidence type="ECO:0000313" key="4">
    <source>
        <dbReference type="Proteomes" id="UP000008514"/>
    </source>
</evidence>
<dbReference type="OrthoDB" id="1492759at2"/>
<feature type="chain" id="PRO_5003877648" description="DUF5689 domain-containing protein" evidence="1">
    <location>
        <begin position="26"/>
        <end position="471"/>
    </location>
</feature>
<protein>
    <recommendedName>
        <fullName evidence="2">DUF5689 domain-containing protein</fullName>
    </recommendedName>
</protein>
<dbReference type="AlphaFoldDB" id="K4IDV9"/>
<keyword evidence="4" id="KW-1185">Reference proteome</keyword>
<sequence length="471" mass="51495">MKPIKTNLIFLCLGTLLFFSSCVEDDDYNAPQFLETPPEIEGNIISLASLAGVLAQNDSLFTFEATNNFAEAYVVSNDEGGNFFRELIVQDKPEAPTYGIAVQVDLSPLFTKYNFGRKVYIKLDGLTLGQREGSEPRLGVINGSTVGTIPESFVEDHIIRDTMTAQVVATQKEISELVFTDANTYVELTDVQFSSIYFLNNTSTTYASETQDEFNGERSLESCVSSAELMFSTSTFSDFKGLSLPPGSGSLKGIVTRDFLGEFFTFYINSPEDVDMVGERCDPLVFSCGIAAIPAAMEFITVDFEDQNTNNPLSIPGWTNYIESGSEAWEAFLDNGTNQSLGISARAGSFNSGDVTNVSWLITPEIPVEANSKVTLEFKTSNSFSDESVLQVLYSVDWDGTEEGVSAANWASILDAEIVQDDQFFADWVSSGLVDMSCFEGDGYIAFRYIGSGAEASDGTYELDDILISVE</sequence>
<dbReference type="EMBL" id="CP003879">
    <property type="protein sequence ID" value="AFU68579.1"/>
    <property type="molecule type" value="Genomic_DNA"/>
</dbReference>
<gene>
    <name evidence="3" type="ordered locus">P700755_001725</name>
</gene>
<keyword evidence="1" id="KW-0732">Signal</keyword>